<feature type="compositionally biased region" description="Basic and acidic residues" evidence="1">
    <location>
        <begin position="293"/>
        <end position="309"/>
    </location>
</feature>
<organism evidence="2 3">
    <name type="scientific">Corchorus olitorius</name>
    <dbReference type="NCBI Taxonomy" id="93759"/>
    <lineage>
        <taxon>Eukaryota</taxon>
        <taxon>Viridiplantae</taxon>
        <taxon>Streptophyta</taxon>
        <taxon>Embryophyta</taxon>
        <taxon>Tracheophyta</taxon>
        <taxon>Spermatophyta</taxon>
        <taxon>Magnoliopsida</taxon>
        <taxon>eudicotyledons</taxon>
        <taxon>Gunneridae</taxon>
        <taxon>Pentapetalae</taxon>
        <taxon>rosids</taxon>
        <taxon>malvids</taxon>
        <taxon>Malvales</taxon>
        <taxon>Malvaceae</taxon>
        <taxon>Grewioideae</taxon>
        <taxon>Apeibeae</taxon>
        <taxon>Corchorus</taxon>
    </lineage>
</organism>
<protein>
    <submittedName>
        <fullName evidence="2">Uncharacterized protein</fullName>
    </submittedName>
</protein>
<evidence type="ECO:0000256" key="1">
    <source>
        <dbReference type="SAM" id="MobiDB-lite"/>
    </source>
</evidence>
<name>A0A1R3KE29_9ROSI</name>
<sequence>MVTEKRKSDKPESSKKMKDKWHHLRYESLTDFKLLGTKVLDWDSLMKNPKYVPVYNMLEKVGWIGLTKFSNEKPSLTAVKKFYSGIVTKGNLYHGDKVWNREDMFAFFCGKEVVVTTSMLDSQITQALESLTNAITVINTNMNQMRKSNLKYQQSTQKILGHIADKILGESLENEVPLEESEEVPQEEEHLPKETENVVEQEKDKEDREEKKYEYDNVNVNDGEENEEEQEQKEGLEDDAGEELNLEGEDGNDLKQDEEMAEVSEKDDIESSEKAPSAAVSETNVSEASSETNSERDDSTLATTEERVLKPKKKVTKKATTATDKTQAHATESDVVSEATKLPSVVPSKRPRTKHPTVDAFETIPAAASKPAKAAGTRQSKWIKKA</sequence>
<feature type="compositionally biased region" description="Acidic residues" evidence="1">
    <location>
        <begin position="174"/>
        <end position="186"/>
    </location>
</feature>
<keyword evidence="3" id="KW-1185">Reference proteome</keyword>
<reference evidence="3" key="1">
    <citation type="submission" date="2013-09" db="EMBL/GenBank/DDBJ databases">
        <title>Corchorus olitorius genome sequencing.</title>
        <authorList>
            <person name="Alam M."/>
            <person name="Haque M.S."/>
            <person name="Islam M.S."/>
            <person name="Emdad E.M."/>
            <person name="Islam M.M."/>
            <person name="Ahmed B."/>
            <person name="Halim A."/>
            <person name="Hossen Q.M.M."/>
            <person name="Hossain M.Z."/>
            <person name="Ahmed R."/>
            <person name="Khan M.M."/>
            <person name="Islam R."/>
            <person name="Rashid M.M."/>
            <person name="Khan S.A."/>
            <person name="Rahman M.S."/>
            <person name="Alam M."/>
            <person name="Yahiya A.S."/>
            <person name="Khan M.S."/>
            <person name="Azam M.S."/>
            <person name="Haque T."/>
            <person name="Lashkar M.Z.H."/>
            <person name="Akhand A.I."/>
            <person name="Morshed G."/>
            <person name="Roy S."/>
            <person name="Uddin K.S."/>
            <person name="Rabeya T."/>
            <person name="Hossain A.S."/>
            <person name="Chowdhury A."/>
            <person name="Snigdha A.R."/>
            <person name="Mortoza M.S."/>
            <person name="Matin S.A."/>
            <person name="Hoque S.M.E."/>
            <person name="Islam M.K."/>
            <person name="Roy D.K."/>
            <person name="Haider R."/>
            <person name="Moosa M.M."/>
            <person name="Elias S.M."/>
            <person name="Hasan A.M."/>
            <person name="Jahan S."/>
            <person name="Shafiuddin M."/>
            <person name="Mahmood N."/>
            <person name="Shommy N.S."/>
        </authorList>
    </citation>
    <scope>NUCLEOTIDE SEQUENCE [LARGE SCALE GENOMIC DNA]</scope>
    <source>
        <strain evidence="3">cv. O-4</strain>
    </source>
</reference>
<feature type="compositionally biased region" description="Basic and acidic residues" evidence="1">
    <location>
        <begin position="187"/>
        <end position="215"/>
    </location>
</feature>
<feature type="compositionally biased region" description="Polar residues" evidence="1">
    <location>
        <begin position="280"/>
        <end position="292"/>
    </location>
</feature>
<feature type="compositionally biased region" description="Low complexity" evidence="1">
    <location>
        <begin position="365"/>
        <end position="375"/>
    </location>
</feature>
<proteinExistence type="predicted"/>
<gene>
    <name evidence="2" type="ORF">COLO4_08904</name>
</gene>
<comment type="caution">
    <text evidence="2">The sequence shown here is derived from an EMBL/GenBank/DDBJ whole genome shotgun (WGS) entry which is preliminary data.</text>
</comment>
<feature type="compositionally biased region" description="Low complexity" evidence="1">
    <location>
        <begin position="318"/>
        <end position="330"/>
    </location>
</feature>
<dbReference type="EMBL" id="AWUE01014024">
    <property type="protein sequence ID" value="OMP05351.1"/>
    <property type="molecule type" value="Genomic_DNA"/>
</dbReference>
<feature type="compositionally biased region" description="Basic and acidic residues" evidence="1">
    <location>
        <begin position="252"/>
        <end position="273"/>
    </location>
</feature>
<feature type="region of interest" description="Disordered" evidence="1">
    <location>
        <begin position="174"/>
        <end position="386"/>
    </location>
</feature>
<evidence type="ECO:0000313" key="3">
    <source>
        <dbReference type="Proteomes" id="UP000187203"/>
    </source>
</evidence>
<evidence type="ECO:0000313" key="2">
    <source>
        <dbReference type="EMBL" id="OMP05351.1"/>
    </source>
</evidence>
<accession>A0A1R3KE29</accession>
<dbReference type="Proteomes" id="UP000187203">
    <property type="component" value="Unassembled WGS sequence"/>
</dbReference>
<feature type="compositionally biased region" description="Acidic residues" evidence="1">
    <location>
        <begin position="222"/>
        <end position="251"/>
    </location>
</feature>
<dbReference type="AlphaFoldDB" id="A0A1R3KE29"/>